<evidence type="ECO:0000256" key="1">
    <source>
        <dbReference type="SAM" id="Phobius"/>
    </source>
</evidence>
<name>A0ABS2RE85_9ACTN</name>
<evidence type="ECO:0000313" key="2">
    <source>
        <dbReference type="EMBL" id="MBM7797308.1"/>
    </source>
</evidence>
<accession>A0ABS2RE85</accession>
<comment type="caution">
    <text evidence="2">The sequence shown here is derived from an EMBL/GenBank/DDBJ whole genome shotgun (WGS) entry which is preliminary data.</text>
</comment>
<protein>
    <recommendedName>
        <fullName evidence="4">DUF2567 domain-containing protein</fullName>
    </recommendedName>
</protein>
<evidence type="ECO:0008006" key="4">
    <source>
        <dbReference type="Google" id="ProtNLM"/>
    </source>
</evidence>
<feature type="transmembrane region" description="Helical" evidence="1">
    <location>
        <begin position="20"/>
        <end position="42"/>
    </location>
</feature>
<organism evidence="2 3">
    <name type="scientific">Microlunatus panaciterrae</name>
    <dbReference type="NCBI Taxonomy" id="400768"/>
    <lineage>
        <taxon>Bacteria</taxon>
        <taxon>Bacillati</taxon>
        <taxon>Actinomycetota</taxon>
        <taxon>Actinomycetes</taxon>
        <taxon>Propionibacteriales</taxon>
        <taxon>Propionibacteriaceae</taxon>
        <taxon>Microlunatus</taxon>
    </lineage>
</organism>
<reference evidence="2 3" key="1">
    <citation type="submission" date="2021-01" db="EMBL/GenBank/DDBJ databases">
        <title>Sequencing the genomes of 1000 actinobacteria strains.</title>
        <authorList>
            <person name="Klenk H.-P."/>
        </authorList>
    </citation>
    <scope>NUCLEOTIDE SEQUENCE [LARGE SCALE GENOMIC DNA]</scope>
    <source>
        <strain evidence="2 3">DSM 18662</strain>
    </source>
</reference>
<dbReference type="EMBL" id="JAFBCF010000001">
    <property type="protein sequence ID" value="MBM7797308.1"/>
    <property type="molecule type" value="Genomic_DNA"/>
</dbReference>
<feature type="transmembrane region" description="Helical" evidence="1">
    <location>
        <begin position="101"/>
        <end position="120"/>
    </location>
</feature>
<keyword evidence="1" id="KW-0472">Membrane</keyword>
<keyword evidence="1" id="KW-0812">Transmembrane</keyword>
<proteinExistence type="predicted"/>
<feature type="transmembrane region" description="Helical" evidence="1">
    <location>
        <begin position="73"/>
        <end position="94"/>
    </location>
</feature>
<evidence type="ECO:0000313" key="3">
    <source>
        <dbReference type="Proteomes" id="UP000704762"/>
    </source>
</evidence>
<keyword evidence="3" id="KW-1185">Reference proteome</keyword>
<gene>
    <name evidence="2" type="ORF">JOE57_000229</name>
</gene>
<dbReference type="Proteomes" id="UP000704762">
    <property type="component" value="Unassembled WGS sequence"/>
</dbReference>
<keyword evidence="1" id="KW-1133">Transmembrane helix</keyword>
<sequence length="185" mass="20070">MSGVLTGTGQPLRRGRRRTAAWIAGYLLLSVIVGGLAGVAWWRLVHLPAYRVSSDGGAATTERGLTEFFASDAWFTALGLVVGVGLGIVAWRWFARLGWPLVLLAALGALLAGFACWYLGYRLGPGPFEPRLAAAQPGQYVPIELTVRAKASFVVWPFAATLPILLRSSLGPDDEDPRPFRRPRR</sequence>
<dbReference type="RefSeq" id="WP_204916021.1">
    <property type="nucleotide sequence ID" value="NZ_BAAAQP010000003.1"/>
</dbReference>